<dbReference type="PANTHER" id="PTHR30346">
    <property type="entry name" value="TRANSCRIPTIONAL DUAL REGULATOR HCAR-RELATED"/>
    <property type="match status" value="1"/>
</dbReference>
<dbReference type="PROSITE" id="PS50931">
    <property type="entry name" value="HTH_LYSR"/>
    <property type="match status" value="1"/>
</dbReference>
<comment type="similarity">
    <text evidence="1">Belongs to the LysR transcriptional regulatory family.</text>
</comment>
<dbReference type="AlphaFoldDB" id="A0A2T9JEP2"/>
<evidence type="ECO:0000313" key="6">
    <source>
        <dbReference type="EMBL" id="PVM82164.1"/>
    </source>
</evidence>
<dbReference type="GO" id="GO:0003677">
    <property type="term" value="F:DNA binding"/>
    <property type="evidence" value="ECO:0007669"/>
    <property type="project" value="UniProtKB-KW"/>
</dbReference>
<evidence type="ECO:0000256" key="2">
    <source>
        <dbReference type="ARBA" id="ARBA00023015"/>
    </source>
</evidence>
<dbReference type="Pfam" id="PF03466">
    <property type="entry name" value="LysR_substrate"/>
    <property type="match status" value="1"/>
</dbReference>
<dbReference type="PANTHER" id="PTHR30346:SF28">
    <property type="entry name" value="HTH-TYPE TRANSCRIPTIONAL REGULATOR CYNR"/>
    <property type="match status" value="1"/>
</dbReference>
<dbReference type="Gene3D" id="3.40.190.290">
    <property type="match status" value="1"/>
</dbReference>
<dbReference type="InterPro" id="IPR036388">
    <property type="entry name" value="WH-like_DNA-bd_sf"/>
</dbReference>
<dbReference type="Pfam" id="PF00126">
    <property type="entry name" value="HTH_1"/>
    <property type="match status" value="1"/>
</dbReference>
<dbReference type="InterPro" id="IPR036390">
    <property type="entry name" value="WH_DNA-bd_sf"/>
</dbReference>
<proteinExistence type="inferred from homology"/>
<protein>
    <submittedName>
        <fullName evidence="6">LysR family transcriptional regulator</fullName>
    </submittedName>
</protein>
<keyword evidence="2" id="KW-0805">Transcription regulation</keyword>
<keyword evidence="4" id="KW-0804">Transcription</keyword>
<evidence type="ECO:0000313" key="7">
    <source>
        <dbReference type="Proteomes" id="UP000245073"/>
    </source>
</evidence>
<dbReference type="InterPro" id="IPR005119">
    <property type="entry name" value="LysR_subst-bd"/>
</dbReference>
<evidence type="ECO:0000259" key="5">
    <source>
        <dbReference type="PROSITE" id="PS50931"/>
    </source>
</evidence>
<keyword evidence="3" id="KW-0238">DNA-binding</keyword>
<dbReference type="RefSeq" id="WP_109455339.1">
    <property type="nucleotide sequence ID" value="NZ_QDKQ01000077.1"/>
</dbReference>
<sequence>MAANYQHLRAFHAIALEASVTRAARRLNVAQPTLSQQLKALEDRHGVSLFENRRSPLKLTGAGRDLFALTERLFAAAADVDDMLGEAVSLAGGSLRIGGDCPPQVARVVASFRARNPGAHVQVWMGNAREAMRWLSAAEIDVAIASDPPADGQFTYDPLYTDHLAVALPVDHPLAALATTPISRLADETLLIREPTSKTRAFTEQALGSAGVEVRETLELQSRETIREAVALGLGVSVFFSSECPPDPRIAYRPLSGQEREQPLRGYLVCQQDRRRSALIRALRAIAAELVETAAPAA</sequence>
<dbReference type="PRINTS" id="PR00039">
    <property type="entry name" value="HTHLYSR"/>
</dbReference>
<dbReference type="Gene3D" id="1.10.10.10">
    <property type="entry name" value="Winged helix-like DNA-binding domain superfamily/Winged helix DNA-binding domain"/>
    <property type="match status" value="1"/>
</dbReference>
<dbReference type="OrthoDB" id="9775392at2"/>
<dbReference type="InterPro" id="IPR000847">
    <property type="entry name" value="LysR_HTH_N"/>
</dbReference>
<reference evidence="6 7" key="1">
    <citation type="submission" date="2018-04" db="EMBL/GenBank/DDBJ databases">
        <title>The genome sequence of Caulobacter sp. 744.</title>
        <authorList>
            <person name="Gao J."/>
            <person name="Sun J."/>
        </authorList>
    </citation>
    <scope>NUCLEOTIDE SEQUENCE [LARGE SCALE GENOMIC DNA]</scope>
    <source>
        <strain evidence="6 7">774</strain>
    </source>
</reference>
<evidence type="ECO:0000256" key="3">
    <source>
        <dbReference type="ARBA" id="ARBA00023125"/>
    </source>
</evidence>
<dbReference type="Proteomes" id="UP000245073">
    <property type="component" value="Unassembled WGS sequence"/>
</dbReference>
<dbReference type="SUPFAM" id="SSF46785">
    <property type="entry name" value="Winged helix' DNA-binding domain"/>
    <property type="match status" value="1"/>
</dbReference>
<evidence type="ECO:0000256" key="4">
    <source>
        <dbReference type="ARBA" id="ARBA00023163"/>
    </source>
</evidence>
<gene>
    <name evidence="6" type="ORF">DDF67_24480</name>
</gene>
<organism evidence="6 7">
    <name type="scientific">Caulobacter endophyticus</name>
    <dbReference type="NCBI Taxonomy" id="2172652"/>
    <lineage>
        <taxon>Bacteria</taxon>
        <taxon>Pseudomonadati</taxon>
        <taxon>Pseudomonadota</taxon>
        <taxon>Alphaproteobacteria</taxon>
        <taxon>Caulobacterales</taxon>
        <taxon>Caulobacteraceae</taxon>
        <taxon>Caulobacter</taxon>
    </lineage>
</organism>
<keyword evidence="7" id="KW-1185">Reference proteome</keyword>
<dbReference type="GO" id="GO:0003700">
    <property type="term" value="F:DNA-binding transcription factor activity"/>
    <property type="evidence" value="ECO:0007669"/>
    <property type="project" value="InterPro"/>
</dbReference>
<comment type="caution">
    <text evidence="6">The sequence shown here is derived from an EMBL/GenBank/DDBJ whole genome shotgun (WGS) entry which is preliminary data.</text>
</comment>
<dbReference type="CDD" id="cd05466">
    <property type="entry name" value="PBP2_LTTR_substrate"/>
    <property type="match status" value="1"/>
</dbReference>
<accession>A0A2T9JEP2</accession>
<evidence type="ECO:0000256" key="1">
    <source>
        <dbReference type="ARBA" id="ARBA00009437"/>
    </source>
</evidence>
<name>A0A2T9JEP2_9CAUL</name>
<dbReference type="GO" id="GO:0032993">
    <property type="term" value="C:protein-DNA complex"/>
    <property type="evidence" value="ECO:0007669"/>
    <property type="project" value="TreeGrafter"/>
</dbReference>
<dbReference type="SUPFAM" id="SSF53850">
    <property type="entry name" value="Periplasmic binding protein-like II"/>
    <property type="match status" value="1"/>
</dbReference>
<dbReference type="EMBL" id="QDKQ01000077">
    <property type="protein sequence ID" value="PVM82164.1"/>
    <property type="molecule type" value="Genomic_DNA"/>
</dbReference>
<feature type="domain" description="HTH lysR-type" evidence="5">
    <location>
        <begin position="1"/>
        <end position="60"/>
    </location>
</feature>